<reference evidence="3 4" key="1">
    <citation type="submission" date="2024-09" db="EMBL/GenBank/DDBJ databases">
        <authorList>
            <person name="Sun Q."/>
            <person name="Mori K."/>
        </authorList>
    </citation>
    <scope>NUCLEOTIDE SEQUENCE [LARGE SCALE GENOMIC DNA]</scope>
    <source>
        <strain evidence="3 4">CCM 4839</strain>
    </source>
</reference>
<evidence type="ECO:0000256" key="1">
    <source>
        <dbReference type="SAM" id="SignalP"/>
    </source>
</evidence>
<sequence length="1042" mass="110085">MKKTLATLIAFVMMFTVFLLPQAHAASAIKIYIDGEILVTDQAPVAIGGRTFVPLRGIFEALNASVDWNQKAQTVTATKGDITVVMKLGATTATINNQKVTLDAPARAINGRTMVPTRFVSESLGEDVLWDPSSRSVIITTSRSKDVAAAQYVSAAAGNLYGDGRDLYVNFAPPSDQSNVNHYRILVTKAGNASSFNLAKAQLVGSANYTVVSTNNANQSTALSSQARDVDGALLTINQAYRVFILTVGKDSYALSDSSPTVTLSNPTVNAASNVKISDINDYGDGRDLSVSFTKASNDNNISGYRVMIVKSKDASRFDLTTANAVTSAYYNAVSKNNNSTLTSVFSSTSRDTSGELIKNGVAYTAYVLSVSDRQVASMNSLSAASAQVTLGTSTQAPVITKVADVSNYGDGRDVQVSFNKSSDESRISTYRIFVVRAGDYGSFNVTEANKVSSGRYYDVSKNGSNRIVNLPSGMKDVKGNTVTSGVAYRVFVMGVVTSNASIPNLLSTASSSLTLSTNGVSPVSNVAVTDMSDFNNGQDMWVSFTKAADETNISNYRIFVVKSGNAGSFSLATANAITNSNNYTTFYKDGSNLIKPLSNGARDVNGALIQEGVSYRVFVMSVGGGTYTGSNALSASSPDITLTNKNSISAVTNLGVSDVSDYNDGRDLQVTFNKAVNENNINHYRIFVVKSANAGSFKLETANAITNPAYYTWVGKTGGNLTQQLNSASRDVNGAQIKNDEKYRVFVLSVWGGNYSGTNALSAASPEITLKNNSTVAAVTNVTPTLMGTNGDASDVHLYFTRSATEAAVKEYRVILVPSGISSSFGLTDANRAVANGNSLLVPKNGSDFNQRLTSNLKDWEGNTLVRGAGFSYRVFVLAVALNGSSYNALSSASSNSFTLAAPAAIPAPEVQNVTANQIGTTTGVNVTFTNSDENGIAHYAVLLVPQPANGLSEAEATNYYNQRNYTQVAKSARQINLSSAAVDVNGAPIAYNVEYRVYVLSVADGTRATANKLSSSAPVVTLLETAPLAPSNTQEPPAQS</sequence>
<evidence type="ECO:0000313" key="4">
    <source>
        <dbReference type="Proteomes" id="UP001589818"/>
    </source>
</evidence>
<feature type="domain" description="Copper amine oxidase-like N-terminal" evidence="2">
    <location>
        <begin position="33"/>
        <end position="139"/>
    </location>
</feature>
<evidence type="ECO:0000313" key="3">
    <source>
        <dbReference type="EMBL" id="MFC0394639.1"/>
    </source>
</evidence>
<keyword evidence="1" id="KW-0732">Signal</keyword>
<protein>
    <submittedName>
        <fullName evidence="3">Stalk domain-containing protein</fullName>
    </submittedName>
</protein>
<accession>A0ABV6JFE4</accession>
<gene>
    <name evidence="3" type="ORF">ACFFJ8_25175</name>
</gene>
<dbReference type="EMBL" id="JBHLVF010000041">
    <property type="protein sequence ID" value="MFC0394639.1"/>
    <property type="molecule type" value="Genomic_DNA"/>
</dbReference>
<proteinExistence type="predicted"/>
<evidence type="ECO:0000259" key="2">
    <source>
        <dbReference type="Pfam" id="PF07833"/>
    </source>
</evidence>
<name>A0ABV6JFE4_9BACL</name>
<feature type="chain" id="PRO_5045336819" evidence="1">
    <location>
        <begin position="26"/>
        <end position="1042"/>
    </location>
</feature>
<organism evidence="3 4">
    <name type="scientific">Paenibacillus mendelii</name>
    <dbReference type="NCBI Taxonomy" id="206163"/>
    <lineage>
        <taxon>Bacteria</taxon>
        <taxon>Bacillati</taxon>
        <taxon>Bacillota</taxon>
        <taxon>Bacilli</taxon>
        <taxon>Bacillales</taxon>
        <taxon>Paenibacillaceae</taxon>
        <taxon>Paenibacillus</taxon>
    </lineage>
</organism>
<comment type="caution">
    <text evidence="3">The sequence shown here is derived from an EMBL/GenBank/DDBJ whole genome shotgun (WGS) entry which is preliminary data.</text>
</comment>
<dbReference type="RefSeq" id="WP_204815819.1">
    <property type="nucleotide sequence ID" value="NZ_JANHOF010000001.1"/>
</dbReference>
<dbReference type="Gene3D" id="3.30.457.10">
    <property type="entry name" value="Copper amine oxidase-like, N-terminal domain"/>
    <property type="match status" value="1"/>
</dbReference>
<dbReference type="InterPro" id="IPR036582">
    <property type="entry name" value="Mao_N_sf"/>
</dbReference>
<dbReference type="Pfam" id="PF07833">
    <property type="entry name" value="Cu_amine_oxidN1"/>
    <property type="match status" value="1"/>
</dbReference>
<feature type="signal peptide" evidence="1">
    <location>
        <begin position="1"/>
        <end position="25"/>
    </location>
</feature>
<dbReference type="InterPro" id="IPR012854">
    <property type="entry name" value="Cu_amine_oxidase-like_N"/>
</dbReference>
<dbReference type="SUPFAM" id="SSF55383">
    <property type="entry name" value="Copper amine oxidase, domain N"/>
    <property type="match status" value="1"/>
</dbReference>
<dbReference type="Proteomes" id="UP001589818">
    <property type="component" value="Unassembled WGS sequence"/>
</dbReference>
<keyword evidence="4" id="KW-1185">Reference proteome</keyword>